<evidence type="ECO:0000313" key="2">
    <source>
        <dbReference type="EMBL" id="SFR42086.1"/>
    </source>
</evidence>
<proteinExistence type="predicted"/>
<dbReference type="InterPro" id="IPR011990">
    <property type="entry name" value="TPR-like_helical_dom_sf"/>
</dbReference>
<accession>A0A1I6GIT2</accession>
<dbReference type="Gene3D" id="1.25.40.10">
    <property type="entry name" value="Tetratricopeptide repeat domain"/>
    <property type="match status" value="1"/>
</dbReference>
<protein>
    <submittedName>
        <fullName evidence="2">Cytochrome c-type biogenesis protein CcmH</fullName>
    </submittedName>
</protein>
<evidence type="ECO:0000313" key="3">
    <source>
        <dbReference type="Proteomes" id="UP000199478"/>
    </source>
</evidence>
<sequence length="398" mass="42780">MIFWLICVVLTLGIAGGLAAPMLRPAQSDAHNPDIAIYKAQLAEIARDLERGVLPEAEAARARTEIARRLLAASNSATTPTQSGPTSPVFTGAVVLGLIGLSFGVYAYLGAPGYADLPLHTRIATGDEMRENRPSQEMLETLAPAPAPVDVPQEFLDAMAQLRAIAPQRPNDTEAWARLAYYEADLRNFAAAARAQAHLLEIFGADATLDDMRLLVDYRVAAANGYVSPQAEETIREILARDPQDIAARYYLGALYYQTDRADYAFQLWREFAESGDPRSYYVASARAQIEDAAYRAGIDYTLPETRGPTAADIANAADLTDEERAGMINAMVAGLAERLASEGGPASDWARLITAYGALGDTANAQAIWVNAQAAFGADEPAMRMLREAAQAAGVLQ</sequence>
<name>A0A1I6GIT2_9RHOB</name>
<dbReference type="Proteomes" id="UP000199478">
    <property type="component" value="Unassembled WGS sequence"/>
</dbReference>
<dbReference type="InterPro" id="IPR017560">
    <property type="entry name" value="Cyt_c_biogenesis_CcmI"/>
</dbReference>
<keyword evidence="3" id="KW-1185">Reference proteome</keyword>
<dbReference type="NCBIfam" id="TIGR03142">
    <property type="entry name" value="cytochro_ccmI"/>
    <property type="match status" value="1"/>
</dbReference>
<dbReference type="RefSeq" id="WP_090198957.1">
    <property type="nucleotide sequence ID" value="NZ_FOYP01000001.1"/>
</dbReference>
<dbReference type="STRING" id="390270.SAMN04488005_1731"/>
<dbReference type="AlphaFoldDB" id="A0A1I6GIT2"/>
<dbReference type="SUPFAM" id="SSF48452">
    <property type="entry name" value="TPR-like"/>
    <property type="match status" value="1"/>
</dbReference>
<keyword evidence="1" id="KW-0201">Cytochrome c-type biogenesis</keyword>
<dbReference type="GO" id="GO:0017004">
    <property type="term" value="P:cytochrome complex assembly"/>
    <property type="evidence" value="ECO:0007669"/>
    <property type="project" value="UniProtKB-KW"/>
</dbReference>
<dbReference type="EMBL" id="FOYP01000001">
    <property type="protein sequence ID" value="SFR42086.1"/>
    <property type="molecule type" value="Genomic_DNA"/>
</dbReference>
<gene>
    <name evidence="2" type="ORF">SAMN04488005_1731</name>
</gene>
<dbReference type="OrthoDB" id="9815847at2"/>
<organism evidence="2 3">
    <name type="scientific">Yoonia tamlensis</name>
    <dbReference type="NCBI Taxonomy" id="390270"/>
    <lineage>
        <taxon>Bacteria</taxon>
        <taxon>Pseudomonadati</taxon>
        <taxon>Pseudomonadota</taxon>
        <taxon>Alphaproteobacteria</taxon>
        <taxon>Rhodobacterales</taxon>
        <taxon>Paracoccaceae</taxon>
        <taxon>Yoonia</taxon>
    </lineage>
</organism>
<reference evidence="3" key="1">
    <citation type="submission" date="2016-10" db="EMBL/GenBank/DDBJ databases">
        <authorList>
            <person name="Varghese N."/>
            <person name="Submissions S."/>
        </authorList>
    </citation>
    <scope>NUCLEOTIDE SEQUENCE [LARGE SCALE GENOMIC DNA]</scope>
    <source>
        <strain evidence="3">DSM 26879</strain>
    </source>
</reference>
<evidence type="ECO:0000256" key="1">
    <source>
        <dbReference type="ARBA" id="ARBA00022748"/>
    </source>
</evidence>